<gene>
    <name evidence="2" type="ORF">FHS42_007514</name>
</gene>
<evidence type="ECO:0000313" key="2">
    <source>
        <dbReference type="EMBL" id="MBB5940416.1"/>
    </source>
</evidence>
<dbReference type="AlphaFoldDB" id="A0A7W9QHR5"/>
<keyword evidence="3" id="KW-1185">Reference proteome</keyword>
<reference evidence="2 3" key="1">
    <citation type="submission" date="2020-08" db="EMBL/GenBank/DDBJ databases">
        <title>Genomic Encyclopedia of Type Strains, Phase III (KMG-III): the genomes of soil and plant-associated and newly described type strains.</title>
        <authorList>
            <person name="Whitman W."/>
        </authorList>
    </citation>
    <scope>NUCLEOTIDE SEQUENCE [LARGE SCALE GENOMIC DNA]</scope>
    <source>
        <strain evidence="2 3">CECT 8305</strain>
    </source>
</reference>
<dbReference type="RefSeq" id="WP_246495890.1">
    <property type="nucleotide sequence ID" value="NZ_JACHJL010000051.1"/>
</dbReference>
<feature type="region of interest" description="Disordered" evidence="1">
    <location>
        <begin position="1"/>
        <end position="74"/>
    </location>
</feature>
<evidence type="ECO:0000256" key="1">
    <source>
        <dbReference type="SAM" id="MobiDB-lite"/>
    </source>
</evidence>
<dbReference type="EMBL" id="JACHJL010000051">
    <property type="protein sequence ID" value="MBB5940416.1"/>
    <property type="molecule type" value="Genomic_DNA"/>
</dbReference>
<name>A0A7W9QHR5_9ACTN</name>
<sequence length="74" mass="8189">MRRILTPQLSPPRSTIGYRHCGHGHNHDDAPTYTRSEGTGRYASIRAAPRREYSSTNARSVPYGTSVSMVRAAT</sequence>
<evidence type="ECO:0000313" key="3">
    <source>
        <dbReference type="Proteomes" id="UP000588098"/>
    </source>
</evidence>
<feature type="compositionally biased region" description="Polar residues" evidence="1">
    <location>
        <begin position="54"/>
        <end position="68"/>
    </location>
</feature>
<proteinExistence type="predicted"/>
<comment type="caution">
    <text evidence="2">The sequence shown here is derived from an EMBL/GenBank/DDBJ whole genome shotgun (WGS) entry which is preliminary data.</text>
</comment>
<protein>
    <submittedName>
        <fullName evidence="2">Uncharacterized protein</fullName>
    </submittedName>
</protein>
<organism evidence="2 3">
    <name type="scientific">Streptomyces zagrosensis</name>
    <dbReference type="NCBI Taxonomy" id="1042984"/>
    <lineage>
        <taxon>Bacteria</taxon>
        <taxon>Bacillati</taxon>
        <taxon>Actinomycetota</taxon>
        <taxon>Actinomycetes</taxon>
        <taxon>Kitasatosporales</taxon>
        <taxon>Streptomycetaceae</taxon>
        <taxon>Streptomyces</taxon>
    </lineage>
</organism>
<accession>A0A7W9QHR5</accession>
<dbReference type="Proteomes" id="UP000588098">
    <property type="component" value="Unassembled WGS sequence"/>
</dbReference>